<keyword evidence="3" id="KW-0819">tRNA processing</keyword>
<keyword evidence="2 8" id="KW-0808">Transferase</keyword>
<dbReference type="Pfam" id="PF12627">
    <property type="entry name" value="PolyA_pol_RNAbd"/>
    <property type="match status" value="1"/>
</dbReference>
<dbReference type="KEGG" id="pcor:KS4_27980"/>
<evidence type="ECO:0000313" key="12">
    <source>
        <dbReference type="EMBL" id="QDU34724.1"/>
    </source>
</evidence>
<dbReference type="InterPro" id="IPR043519">
    <property type="entry name" value="NT_sf"/>
</dbReference>
<dbReference type="GO" id="GO:0008033">
    <property type="term" value="P:tRNA processing"/>
    <property type="evidence" value="ECO:0007669"/>
    <property type="project" value="UniProtKB-KW"/>
</dbReference>
<gene>
    <name evidence="12" type="ORF">KS4_27980</name>
</gene>
<evidence type="ECO:0000256" key="8">
    <source>
        <dbReference type="RuleBase" id="RU003953"/>
    </source>
</evidence>
<dbReference type="AlphaFoldDB" id="A0A517YWW6"/>
<evidence type="ECO:0000259" key="10">
    <source>
        <dbReference type="Pfam" id="PF01743"/>
    </source>
</evidence>
<feature type="domain" description="tRNA nucleotidyltransferase/poly(A) polymerase RNA and SrmB- binding" evidence="11">
    <location>
        <begin position="212"/>
        <end position="268"/>
    </location>
</feature>
<evidence type="ECO:0000259" key="11">
    <source>
        <dbReference type="Pfam" id="PF12627"/>
    </source>
</evidence>
<dbReference type="PANTHER" id="PTHR46173">
    <property type="entry name" value="CCA TRNA NUCLEOTIDYLTRANSFERASE 1, MITOCHONDRIAL"/>
    <property type="match status" value="1"/>
</dbReference>
<comment type="similarity">
    <text evidence="8">Belongs to the tRNA nucleotidyltransferase/poly(A) polymerase family.</text>
</comment>
<dbReference type="SUPFAM" id="SSF81301">
    <property type="entry name" value="Nucleotidyltransferase"/>
    <property type="match status" value="1"/>
</dbReference>
<evidence type="ECO:0000256" key="5">
    <source>
        <dbReference type="ARBA" id="ARBA00022723"/>
    </source>
</evidence>
<dbReference type="GO" id="GO:0000166">
    <property type="term" value="F:nucleotide binding"/>
    <property type="evidence" value="ECO:0007669"/>
    <property type="project" value="UniProtKB-KW"/>
</dbReference>
<keyword evidence="7" id="KW-0460">Magnesium</keyword>
<organism evidence="12 13">
    <name type="scientific">Poriferisphaera corsica</name>
    <dbReference type="NCBI Taxonomy" id="2528020"/>
    <lineage>
        <taxon>Bacteria</taxon>
        <taxon>Pseudomonadati</taxon>
        <taxon>Planctomycetota</taxon>
        <taxon>Phycisphaerae</taxon>
        <taxon>Phycisphaerales</taxon>
        <taxon>Phycisphaeraceae</taxon>
        <taxon>Poriferisphaera</taxon>
    </lineage>
</organism>
<feature type="domain" description="Poly A polymerase head" evidence="10">
    <location>
        <begin position="59"/>
        <end position="185"/>
    </location>
</feature>
<dbReference type="SUPFAM" id="SSF81891">
    <property type="entry name" value="Poly A polymerase C-terminal region-like"/>
    <property type="match status" value="1"/>
</dbReference>
<keyword evidence="6" id="KW-0547">Nucleotide-binding</keyword>
<keyword evidence="13" id="KW-1185">Reference proteome</keyword>
<comment type="cofactor">
    <cofactor evidence="1">
        <name>Mg(2+)</name>
        <dbReference type="ChEBI" id="CHEBI:18420"/>
    </cofactor>
</comment>
<name>A0A517YWW6_9BACT</name>
<evidence type="ECO:0000256" key="4">
    <source>
        <dbReference type="ARBA" id="ARBA00022695"/>
    </source>
</evidence>
<sequence length="462" mass="51753" precursor="true">MLKPAIPLKILSIITATCVVIIMTDPNAQADSSPNHNDDTLKRAATSIVQTLQDAGHTAYFAGGCVRDTLLGFTPKDYDIATDAKPEIVRKLFSRSRYVGESFGVVLVYINHQPLEVATFRKEWGYTDGRRPDEVAFTDAEHDAQRRDFTINGLFSNPLDLDQNNQPTIIDFIGGIKDLDNQLIRAIGNPDERFAEDYLRMLRAVRFAARFDFPLEINTANAIITNAPNLKEISRERIGQELRLMLTGQRPALAAKLIQDLKLDNPILGEPHKPAKLITLSSLKANPPYPVALAAWLLDRLAPTRSTDAPISLQTATMLINNETIRPILKRIRKSLCLSNEDRDVLQAILLDLSKVWDWASLTPAHRKRLLATPHWNLTHQLAYAIQPDAFMQNLDKAAEQLRNDPIGLTPDPLITGDDLIAEDFTPSPSFRIVLDKVYDAQLEGLITTREQAIQLAHCLYF</sequence>
<reference evidence="12 13" key="1">
    <citation type="submission" date="2019-02" db="EMBL/GenBank/DDBJ databases">
        <title>Deep-cultivation of Planctomycetes and their phenomic and genomic characterization uncovers novel biology.</title>
        <authorList>
            <person name="Wiegand S."/>
            <person name="Jogler M."/>
            <person name="Boedeker C."/>
            <person name="Pinto D."/>
            <person name="Vollmers J."/>
            <person name="Rivas-Marin E."/>
            <person name="Kohn T."/>
            <person name="Peeters S.H."/>
            <person name="Heuer A."/>
            <person name="Rast P."/>
            <person name="Oberbeckmann S."/>
            <person name="Bunk B."/>
            <person name="Jeske O."/>
            <person name="Meyerdierks A."/>
            <person name="Storesund J.E."/>
            <person name="Kallscheuer N."/>
            <person name="Luecker S."/>
            <person name="Lage O.M."/>
            <person name="Pohl T."/>
            <person name="Merkel B.J."/>
            <person name="Hornburger P."/>
            <person name="Mueller R.-W."/>
            <person name="Bruemmer F."/>
            <person name="Labrenz M."/>
            <person name="Spormann A.M."/>
            <person name="Op den Camp H."/>
            <person name="Overmann J."/>
            <person name="Amann R."/>
            <person name="Jetten M.S.M."/>
            <person name="Mascher T."/>
            <person name="Medema M.H."/>
            <person name="Devos D.P."/>
            <person name="Kaster A.-K."/>
            <person name="Ovreas L."/>
            <person name="Rohde M."/>
            <person name="Galperin M.Y."/>
            <person name="Jogler C."/>
        </authorList>
    </citation>
    <scope>NUCLEOTIDE SEQUENCE [LARGE SCALE GENOMIC DNA]</scope>
    <source>
        <strain evidence="12 13">KS4</strain>
    </source>
</reference>
<evidence type="ECO:0000256" key="1">
    <source>
        <dbReference type="ARBA" id="ARBA00001946"/>
    </source>
</evidence>
<dbReference type="Pfam" id="PF01743">
    <property type="entry name" value="PolyA_pol"/>
    <property type="match status" value="1"/>
</dbReference>
<dbReference type="PANTHER" id="PTHR46173:SF1">
    <property type="entry name" value="CCA TRNA NUCLEOTIDYLTRANSFERASE 1, MITOCHONDRIAL"/>
    <property type="match status" value="1"/>
</dbReference>
<keyword evidence="9" id="KW-0732">Signal</keyword>
<evidence type="ECO:0000313" key="13">
    <source>
        <dbReference type="Proteomes" id="UP000317369"/>
    </source>
</evidence>
<dbReference type="CDD" id="cd05398">
    <property type="entry name" value="NT_ClassII-CCAase"/>
    <property type="match status" value="1"/>
</dbReference>
<feature type="signal peptide" evidence="9">
    <location>
        <begin position="1"/>
        <end position="30"/>
    </location>
</feature>
<dbReference type="GO" id="GO:0046872">
    <property type="term" value="F:metal ion binding"/>
    <property type="evidence" value="ECO:0007669"/>
    <property type="project" value="UniProtKB-KW"/>
</dbReference>
<dbReference type="GO" id="GO:0000049">
    <property type="term" value="F:tRNA binding"/>
    <property type="evidence" value="ECO:0007669"/>
    <property type="project" value="TreeGrafter"/>
</dbReference>
<dbReference type="GO" id="GO:1990817">
    <property type="term" value="F:poly(A) RNA polymerase activity"/>
    <property type="evidence" value="ECO:0007669"/>
    <property type="project" value="UniProtKB-EC"/>
</dbReference>
<feature type="chain" id="PRO_5022174040" evidence="9">
    <location>
        <begin position="31"/>
        <end position="462"/>
    </location>
</feature>
<accession>A0A517YWW6</accession>
<protein>
    <submittedName>
        <fullName evidence="12">tRNA nucleotidyltransferase/poly(A) polymerase</fullName>
        <ecNumber evidence="12">2.7.7.19</ecNumber>
    </submittedName>
</protein>
<dbReference type="Proteomes" id="UP000317369">
    <property type="component" value="Chromosome"/>
</dbReference>
<dbReference type="EMBL" id="CP036425">
    <property type="protein sequence ID" value="QDU34724.1"/>
    <property type="molecule type" value="Genomic_DNA"/>
</dbReference>
<dbReference type="Gene3D" id="1.10.3090.10">
    <property type="entry name" value="cca-adding enzyme, domain 2"/>
    <property type="match status" value="1"/>
</dbReference>
<evidence type="ECO:0000256" key="9">
    <source>
        <dbReference type="SAM" id="SignalP"/>
    </source>
</evidence>
<keyword evidence="4 12" id="KW-0548">Nucleotidyltransferase</keyword>
<evidence type="ECO:0000256" key="3">
    <source>
        <dbReference type="ARBA" id="ARBA00022694"/>
    </source>
</evidence>
<dbReference type="InterPro" id="IPR050264">
    <property type="entry name" value="Bact_CCA-adding_enz_type3_sf"/>
</dbReference>
<dbReference type="Gene3D" id="3.30.460.10">
    <property type="entry name" value="Beta Polymerase, domain 2"/>
    <property type="match status" value="1"/>
</dbReference>
<evidence type="ECO:0000256" key="7">
    <source>
        <dbReference type="ARBA" id="ARBA00022842"/>
    </source>
</evidence>
<keyword evidence="5" id="KW-0479">Metal-binding</keyword>
<dbReference type="OrthoDB" id="9805698at2"/>
<dbReference type="EC" id="2.7.7.19" evidence="12"/>
<evidence type="ECO:0000256" key="6">
    <source>
        <dbReference type="ARBA" id="ARBA00022741"/>
    </source>
</evidence>
<keyword evidence="8" id="KW-0694">RNA-binding</keyword>
<dbReference type="InterPro" id="IPR032828">
    <property type="entry name" value="PolyA_RNA-bd"/>
</dbReference>
<evidence type="ECO:0000256" key="2">
    <source>
        <dbReference type="ARBA" id="ARBA00022679"/>
    </source>
</evidence>
<proteinExistence type="inferred from homology"/>
<dbReference type="InterPro" id="IPR002646">
    <property type="entry name" value="PolA_pol_head_dom"/>
</dbReference>